<dbReference type="AlphaFoldDB" id="A0A8J6PRL2"/>
<dbReference type="EMBL" id="JACVVX010000008">
    <property type="protein sequence ID" value="MBD0416985.1"/>
    <property type="molecule type" value="Genomic_DNA"/>
</dbReference>
<accession>A0A8J6PRL2</accession>
<gene>
    <name evidence="2" type="ORF">ICI42_20240</name>
</gene>
<organism evidence="2 3">
    <name type="scientific">Oryzicola mucosus</name>
    <dbReference type="NCBI Taxonomy" id="2767425"/>
    <lineage>
        <taxon>Bacteria</taxon>
        <taxon>Pseudomonadati</taxon>
        <taxon>Pseudomonadota</taxon>
        <taxon>Alphaproteobacteria</taxon>
        <taxon>Hyphomicrobiales</taxon>
        <taxon>Phyllobacteriaceae</taxon>
        <taxon>Oryzicola</taxon>
    </lineage>
</organism>
<sequence length="72" mass="8102">MFLLFDPEIHASEQTRKRTSALASNLKSVRESGDQDVEVRMALRASVQSPSANNGLGKLNGRHPQWLKRITR</sequence>
<keyword evidence="3" id="KW-1185">Reference proteome</keyword>
<feature type="region of interest" description="Disordered" evidence="1">
    <location>
        <begin position="48"/>
        <end position="72"/>
    </location>
</feature>
<evidence type="ECO:0000313" key="2">
    <source>
        <dbReference type="EMBL" id="MBD0416985.1"/>
    </source>
</evidence>
<dbReference type="Proteomes" id="UP000643405">
    <property type="component" value="Unassembled WGS sequence"/>
</dbReference>
<proteinExistence type="predicted"/>
<comment type="caution">
    <text evidence="2">The sequence shown here is derived from an EMBL/GenBank/DDBJ whole genome shotgun (WGS) entry which is preliminary data.</text>
</comment>
<dbReference type="RefSeq" id="WP_188166418.1">
    <property type="nucleotide sequence ID" value="NZ_JACVVX010000008.1"/>
</dbReference>
<reference evidence="2" key="1">
    <citation type="submission" date="2020-09" db="EMBL/GenBank/DDBJ databases">
        <title>Genome seq and assembly of Tianweitania sp.</title>
        <authorList>
            <person name="Chhetri G."/>
        </authorList>
    </citation>
    <scope>NUCLEOTIDE SEQUENCE</scope>
    <source>
        <strain evidence="2">Rool2</strain>
    </source>
</reference>
<evidence type="ECO:0000256" key="1">
    <source>
        <dbReference type="SAM" id="MobiDB-lite"/>
    </source>
</evidence>
<protein>
    <submittedName>
        <fullName evidence="2">Uncharacterized protein</fullName>
    </submittedName>
</protein>
<evidence type="ECO:0000313" key="3">
    <source>
        <dbReference type="Proteomes" id="UP000643405"/>
    </source>
</evidence>
<name>A0A8J6PRL2_9HYPH</name>